<evidence type="ECO:0000259" key="2">
    <source>
        <dbReference type="PROSITE" id="PS51212"/>
    </source>
</evidence>
<feature type="region of interest" description="Disordered" evidence="1">
    <location>
        <begin position="1343"/>
        <end position="1364"/>
    </location>
</feature>
<keyword evidence="4" id="KW-1185">Reference proteome</keyword>
<dbReference type="KEGG" id="mbe:MBM_09365"/>
<reference evidence="3 4" key="1">
    <citation type="journal article" date="2012" name="BMC Genomics">
        <title>Sequencing the genome of Marssonina brunnea reveals fungus-poplar co-evolution.</title>
        <authorList>
            <person name="Zhu S."/>
            <person name="Cao Y.-Z."/>
            <person name="Jiang C."/>
            <person name="Tan B.-Y."/>
            <person name="Wang Z."/>
            <person name="Feng S."/>
            <person name="Zhang L."/>
            <person name="Su X.-H."/>
            <person name="Brejova B."/>
            <person name="Vinar T."/>
            <person name="Xu M."/>
            <person name="Wang M.-X."/>
            <person name="Zhang S.-G."/>
            <person name="Huang M.-R."/>
            <person name="Wu R."/>
            <person name="Zhou Y."/>
        </authorList>
    </citation>
    <scope>NUCLEOTIDE SEQUENCE [LARGE SCALE GENOMIC DNA]</scope>
    <source>
        <strain evidence="3 4">MB_m1</strain>
    </source>
</reference>
<evidence type="ECO:0000313" key="3">
    <source>
        <dbReference type="EMBL" id="EKD12499.1"/>
    </source>
</evidence>
<proteinExistence type="predicted"/>
<feature type="domain" description="WSC" evidence="2">
    <location>
        <begin position="648"/>
        <end position="760"/>
    </location>
</feature>
<feature type="region of interest" description="Disordered" evidence="1">
    <location>
        <begin position="1094"/>
        <end position="1128"/>
    </location>
</feature>
<dbReference type="InParanoid" id="K1XJ53"/>
<dbReference type="Proteomes" id="UP000006753">
    <property type="component" value="Unassembled WGS sequence"/>
</dbReference>
<gene>
    <name evidence="3" type="ORF">MBM_09365</name>
</gene>
<evidence type="ECO:0000256" key="1">
    <source>
        <dbReference type="SAM" id="MobiDB-lite"/>
    </source>
</evidence>
<accession>K1XJ53</accession>
<dbReference type="Pfam" id="PF01822">
    <property type="entry name" value="WSC"/>
    <property type="match status" value="1"/>
</dbReference>
<feature type="compositionally biased region" description="Low complexity" evidence="1">
    <location>
        <begin position="1343"/>
        <end position="1353"/>
    </location>
</feature>
<name>K1XJ53_MARBU</name>
<sequence>MLPLPLLTFGLDPQCFTLFCASKLLREREEHALWLHTTFPKQHSFDRSLYIDNEFAAPLVEPCCQQTAEGCEYAEPEGVSVRLLPRFNITGASLRWTRRYYQFFGSFTDANINLVNVFVDGVYYGYNYDVGQCLQNCAGLFGGDVPLSPLQFAAISNGGLCQCGASLAPPFGTDHVRQFDNVAATGAGSACNINPNEYCGAPGYTLVYSLRSANLFPGSISNPWINPGNGQWGYAGTFSDPEANSVFQIRSDDSSDPIVLRNFVDVATCLDFCSLNGRNLADAPTAGTSTTWQYAGLINGGGCVCGNGLEVGATLVANSLASSPCNENAFEFCGGPQYMQVYSNRAYPAAATSSTSVLGTSTLRSTIATTTSLVPTTTRASTLQSTGISTRITTSASSRILTSTTSAYILIANFAVNSTRITTSASSRILTSTTPGISTRITTSASSRILTSTILGISTPITTSASSRILTSTTLGISSPITTSASSSILTSTTPALSTSTTISIWSPPTAFPAFNPGNNIYELDGTYSDPSQTLGSARIVLGANFDVDQCLYECLNYAEASETINPAPYALLSATGICTCASAIPASDGVTGIKQLDNVAATISGPCLINPYEYCGSAGFTLVYRVRTTFLTSGSISTPYIVPGNGQWSYDGLYSDPLRISPFVTRQDGLATTLVVRTQVDIGSCLASCGLNGHLLGDVYGQSTDFQYAGITSGGACICGSGLQPSAQRVADSLATVPCTGNSYELCGGVAQMQVYSNRAYAAILSSRISTIPASSSSASVTASTAVPTPSSSSNILLPRASTILSTSGGSSSSSTSTLSSSTLLPATSSASALQSSSTLLAQISSTGLSSTGALTSSILSSLNPSSTETLTSSILSSLSPSSTGVFESSTLSSSTILAPTSSSSSILSVLVSSSLGLSSRELYVFLFEPVLDRSSRELDIVVLEPVLDTSSRELQFILDFFNPSEALTSSILSSLGPSSSPEVLPSSTLSSLGPSSSIEVFPSSSSSSTLSVPVSSSLGLSSSAEALTSFTLSSSAPSAQVSSPSLSSSTTDALTSSSIYLSTVSTVEASSSPRVASSSALLETSSALASSSAGLRSSTPSLTARSSSGSSTPEISSTEGASSFSSSASINSLSTSILPSTSAETLLSSRTTNSLASTTSLNVPSGSSVCNTETLSNIPGTLDVYTRFFVGYAARERLTYPGSDVNPPISTTLPNTGNDCNAITACAAFNSYVGGHINVYFDIEANVFTCVSFPGPNFDPSTFIDLDFRVGVSYGFSTPSLSVSSRSFIATSSTNSFVASASSLTNSLSLTSSNSATSTALQSTQGGSSSAVSSESTTTAQISSSTAASPTGESSSQYLPESSAQLLTQSSSAAFSLSTPESLGTTQASSSLSLSSSVESTAIQSTVAAIISSESSFATILSSLVSESASLASSQALSLPTSESSTGTVTSAESSGFSTESATAPLSVTSGSLASPSSLNVDSSTALTLEPSVTSSAPASGSLTDETSSAFSTGVASQSGSFASLSFGTVSQLTGTAPSSDNGATISTGAVSQSTSLVIRDASSIASSVTNPSSASTEGLSVEPSSQGNLIPSATSLLETTSVAPLSSVTLGGGLSTSEEASPSVNSIASTAPGPQTTADQTTAAVPATTPSNLASPSSSPNTLAAQTTPQAAPSGTTPSVLPPLPTLGSIGLPSVGLPSVGLPSLSCPYIPSTWLAISPSGVSAIARTVTFPSGCIVPPLQ</sequence>
<protein>
    <recommendedName>
        <fullName evidence="2">WSC domain-containing protein</fullName>
    </recommendedName>
</protein>
<organism evidence="3 4">
    <name type="scientific">Marssonina brunnea f. sp. multigermtubi (strain MB_m1)</name>
    <name type="common">Marssonina leaf spot fungus</name>
    <dbReference type="NCBI Taxonomy" id="1072389"/>
    <lineage>
        <taxon>Eukaryota</taxon>
        <taxon>Fungi</taxon>
        <taxon>Dikarya</taxon>
        <taxon>Ascomycota</taxon>
        <taxon>Pezizomycotina</taxon>
        <taxon>Leotiomycetes</taxon>
        <taxon>Helotiales</taxon>
        <taxon>Drepanopezizaceae</taxon>
        <taxon>Drepanopeziza</taxon>
    </lineage>
</organism>
<dbReference type="EMBL" id="JH921457">
    <property type="protein sequence ID" value="EKD12499.1"/>
    <property type="molecule type" value="Genomic_DNA"/>
</dbReference>
<feature type="region of interest" description="Disordered" evidence="1">
    <location>
        <begin position="1569"/>
        <end position="1589"/>
    </location>
</feature>
<evidence type="ECO:0000313" key="4">
    <source>
        <dbReference type="Proteomes" id="UP000006753"/>
    </source>
</evidence>
<dbReference type="PROSITE" id="PS51212">
    <property type="entry name" value="WSC"/>
    <property type="match status" value="2"/>
</dbReference>
<feature type="compositionally biased region" description="Polar residues" evidence="1">
    <location>
        <begin position="1621"/>
        <end position="1646"/>
    </location>
</feature>
<dbReference type="InterPro" id="IPR002889">
    <property type="entry name" value="WSC_carb-bd"/>
</dbReference>
<dbReference type="SMART" id="SM00321">
    <property type="entry name" value="WSC"/>
    <property type="match status" value="2"/>
</dbReference>
<dbReference type="HOGENOM" id="CLU_239584_0_0_1"/>
<dbReference type="OrthoDB" id="5985073at2759"/>
<feature type="compositionally biased region" description="Low complexity" evidence="1">
    <location>
        <begin position="1649"/>
        <end position="1682"/>
    </location>
</feature>
<feature type="domain" description="WSC" evidence="2">
    <location>
        <begin position="231"/>
        <end position="345"/>
    </location>
</feature>
<feature type="region of interest" description="Disordered" evidence="1">
    <location>
        <begin position="1615"/>
        <end position="1685"/>
    </location>
</feature>